<proteinExistence type="predicted"/>
<evidence type="ECO:0000313" key="1">
    <source>
        <dbReference type="Proteomes" id="UP000887565"/>
    </source>
</evidence>
<evidence type="ECO:0000313" key="2">
    <source>
        <dbReference type="WBParaSite" id="nRc.2.0.1.t32634-RA"/>
    </source>
</evidence>
<dbReference type="WBParaSite" id="nRc.2.0.1.t32634-RA">
    <property type="protein sequence ID" value="nRc.2.0.1.t32634-RA"/>
    <property type="gene ID" value="nRc.2.0.1.g32634"/>
</dbReference>
<accession>A0A915K1S8</accession>
<dbReference type="AlphaFoldDB" id="A0A915K1S8"/>
<reference evidence="2" key="1">
    <citation type="submission" date="2022-11" db="UniProtKB">
        <authorList>
            <consortium name="WormBaseParasite"/>
        </authorList>
    </citation>
    <scope>IDENTIFICATION</scope>
</reference>
<organism evidence="1 2">
    <name type="scientific">Romanomermis culicivorax</name>
    <name type="common">Nematode worm</name>
    <dbReference type="NCBI Taxonomy" id="13658"/>
    <lineage>
        <taxon>Eukaryota</taxon>
        <taxon>Metazoa</taxon>
        <taxon>Ecdysozoa</taxon>
        <taxon>Nematoda</taxon>
        <taxon>Enoplea</taxon>
        <taxon>Dorylaimia</taxon>
        <taxon>Mermithida</taxon>
        <taxon>Mermithoidea</taxon>
        <taxon>Mermithidae</taxon>
        <taxon>Romanomermis</taxon>
    </lineage>
</organism>
<protein>
    <submittedName>
        <fullName evidence="2">Uncharacterized protein</fullName>
    </submittedName>
</protein>
<keyword evidence="1" id="KW-1185">Reference proteome</keyword>
<sequence length="107" mass="12170">MISVVLRVWDYLELSRRRDHPKVTATADRDIAIILLEIIKSSDLNPNIATGPCTIIKFIPLSQYKNQDPPPCCEYNVLYPGVLNVVILQASSDDLIRIRYGCREHFG</sequence>
<dbReference type="Proteomes" id="UP000887565">
    <property type="component" value="Unplaced"/>
</dbReference>
<name>A0A915K1S8_ROMCU</name>